<protein>
    <submittedName>
        <fullName evidence="2">GNAT family N-acetyltransferase</fullName>
    </submittedName>
</protein>
<organism evidence="2 3">
    <name type="scientific">Clostridium tertium</name>
    <dbReference type="NCBI Taxonomy" id="1559"/>
    <lineage>
        <taxon>Bacteria</taxon>
        <taxon>Bacillati</taxon>
        <taxon>Bacillota</taxon>
        <taxon>Clostridia</taxon>
        <taxon>Eubacteriales</taxon>
        <taxon>Clostridiaceae</taxon>
        <taxon>Clostridium</taxon>
    </lineage>
</organism>
<dbReference type="InterPro" id="IPR016181">
    <property type="entry name" value="Acyl_CoA_acyltransferase"/>
</dbReference>
<evidence type="ECO:0000259" key="1">
    <source>
        <dbReference type="PROSITE" id="PS51186"/>
    </source>
</evidence>
<evidence type="ECO:0000313" key="3">
    <source>
        <dbReference type="Proteomes" id="UP001141183"/>
    </source>
</evidence>
<feature type="domain" description="N-acetyltransferase" evidence="1">
    <location>
        <begin position="1"/>
        <end position="101"/>
    </location>
</feature>
<dbReference type="AlphaFoldDB" id="A0A9X4B125"/>
<dbReference type="GO" id="GO:0016747">
    <property type="term" value="F:acyltransferase activity, transferring groups other than amino-acyl groups"/>
    <property type="evidence" value="ECO:0007669"/>
    <property type="project" value="InterPro"/>
</dbReference>
<sequence>MEIIVIAKDKKIVGYAMIRYIEIKSMDLLNDKFFAYIDEICIKESDRGQGLGRMLFDYSYDLVKSNGAESLELGVWSFNEGAIGFYRAMGMVEKNIRMEKK</sequence>
<dbReference type="EMBL" id="JAMRYU010000001">
    <property type="protein sequence ID" value="MDC4238703.1"/>
    <property type="molecule type" value="Genomic_DNA"/>
</dbReference>
<reference evidence="2" key="1">
    <citation type="submission" date="2022-05" db="EMBL/GenBank/DDBJ databases">
        <title>Draft genome sequence of Clostridium tertium strain CP3 isolated from Peru.</title>
        <authorList>
            <person name="Hurtado R."/>
            <person name="Lima L."/>
            <person name="Sousa T."/>
            <person name="Jaiswal A.K."/>
            <person name="Tiwari S."/>
            <person name="Maturrano L."/>
            <person name="Brenig B."/>
            <person name="Azevedo V."/>
        </authorList>
    </citation>
    <scope>NUCLEOTIDE SEQUENCE</scope>
    <source>
        <strain evidence="2">CP3</strain>
    </source>
</reference>
<proteinExistence type="predicted"/>
<keyword evidence="3" id="KW-1185">Reference proteome</keyword>
<evidence type="ECO:0000313" key="2">
    <source>
        <dbReference type="EMBL" id="MDC4238703.1"/>
    </source>
</evidence>
<dbReference type="Pfam" id="PF00583">
    <property type="entry name" value="Acetyltransf_1"/>
    <property type="match status" value="1"/>
</dbReference>
<comment type="caution">
    <text evidence="2">The sequence shown here is derived from an EMBL/GenBank/DDBJ whole genome shotgun (WGS) entry which is preliminary data.</text>
</comment>
<dbReference type="Gene3D" id="3.40.630.30">
    <property type="match status" value="1"/>
</dbReference>
<dbReference type="SUPFAM" id="SSF55729">
    <property type="entry name" value="Acyl-CoA N-acyltransferases (Nat)"/>
    <property type="match status" value="1"/>
</dbReference>
<dbReference type="PROSITE" id="PS51186">
    <property type="entry name" value="GNAT"/>
    <property type="match status" value="1"/>
</dbReference>
<dbReference type="Proteomes" id="UP001141183">
    <property type="component" value="Unassembled WGS sequence"/>
</dbReference>
<dbReference type="CDD" id="cd04301">
    <property type="entry name" value="NAT_SF"/>
    <property type="match status" value="1"/>
</dbReference>
<name>A0A9X4B125_9CLOT</name>
<dbReference type="InterPro" id="IPR000182">
    <property type="entry name" value="GNAT_dom"/>
</dbReference>
<accession>A0A9X4B125</accession>
<gene>
    <name evidence="2" type="ORF">NE398_00760</name>
</gene>